<feature type="region of interest" description="Disordered" evidence="3">
    <location>
        <begin position="1"/>
        <end position="202"/>
    </location>
</feature>
<dbReference type="Ensembl" id="ENSGACT00000005489.2">
    <property type="protein sequence ID" value="ENSGACP00000005473.2"/>
    <property type="gene ID" value="ENSGACG00000004160.2"/>
</dbReference>
<dbReference type="eggNOG" id="ENOG502S0EU">
    <property type="taxonomic scope" value="Eukaryota"/>
</dbReference>
<reference evidence="5" key="2">
    <citation type="submission" date="2025-08" db="UniProtKB">
        <authorList>
            <consortium name="Ensembl"/>
        </authorList>
    </citation>
    <scope>IDENTIFICATION</scope>
</reference>
<organism evidence="5 6">
    <name type="scientific">Gasterosteus aculeatus aculeatus</name>
    <name type="common">three-spined stickleback</name>
    <dbReference type="NCBI Taxonomy" id="481459"/>
    <lineage>
        <taxon>Eukaryota</taxon>
        <taxon>Metazoa</taxon>
        <taxon>Chordata</taxon>
        <taxon>Craniata</taxon>
        <taxon>Vertebrata</taxon>
        <taxon>Euteleostomi</taxon>
        <taxon>Actinopterygii</taxon>
        <taxon>Neopterygii</taxon>
        <taxon>Teleostei</taxon>
        <taxon>Neoteleostei</taxon>
        <taxon>Acanthomorphata</taxon>
        <taxon>Eupercaria</taxon>
        <taxon>Perciformes</taxon>
        <taxon>Cottioidei</taxon>
        <taxon>Gasterosteales</taxon>
        <taxon>Gasterosteidae</taxon>
        <taxon>Gasterosteus</taxon>
    </lineage>
</organism>
<evidence type="ECO:0000313" key="5">
    <source>
        <dbReference type="Ensembl" id="ENSGACP00000005473.2"/>
    </source>
</evidence>
<feature type="domain" description="SH2" evidence="4">
    <location>
        <begin position="272"/>
        <end position="380"/>
    </location>
</feature>
<dbReference type="SUPFAM" id="SSF55550">
    <property type="entry name" value="SH2 domain"/>
    <property type="match status" value="1"/>
</dbReference>
<feature type="compositionally biased region" description="Acidic residues" evidence="3">
    <location>
        <begin position="139"/>
        <end position="158"/>
    </location>
</feature>
<dbReference type="InterPro" id="IPR051751">
    <property type="entry name" value="Immunoreceptor_sig_adapters"/>
</dbReference>
<dbReference type="GeneTree" id="ENSGT00940000155715"/>
<dbReference type="InterPro" id="IPR000980">
    <property type="entry name" value="SH2"/>
</dbReference>
<dbReference type="FunFam" id="3.30.505.10:FF:000016">
    <property type="entry name" value="B-cell linker protein isoform 2"/>
    <property type="match status" value="1"/>
</dbReference>
<evidence type="ECO:0000256" key="2">
    <source>
        <dbReference type="PROSITE-ProRule" id="PRU00191"/>
    </source>
</evidence>
<dbReference type="Bgee" id="ENSGACG00000004160">
    <property type="expression patterns" value="Expressed in liver and 2 other cell types or tissues"/>
</dbReference>
<name>G3NJG2_GASAC</name>
<dbReference type="InParanoid" id="G3NJG2"/>
<evidence type="ECO:0000313" key="6">
    <source>
        <dbReference type="Proteomes" id="UP000007635"/>
    </source>
</evidence>
<feature type="region of interest" description="Disordered" evidence="3">
    <location>
        <begin position="217"/>
        <end position="255"/>
    </location>
</feature>
<dbReference type="GeneID" id="120831340"/>
<keyword evidence="1 2" id="KW-0727">SH2 domain</keyword>
<dbReference type="InterPro" id="IPR036860">
    <property type="entry name" value="SH2_dom_sf"/>
</dbReference>
<dbReference type="GO" id="GO:0035556">
    <property type="term" value="P:intracellular signal transduction"/>
    <property type="evidence" value="ECO:0007669"/>
    <property type="project" value="TreeGrafter"/>
</dbReference>
<accession>G3NJG2</accession>
<feature type="compositionally biased region" description="Pro residues" evidence="3">
    <location>
        <begin position="71"/>
        <end position="88"/>
    </location>
</feature>
<reference evidence="5" key="3">
    <citation type="submission" date="2025-09" db="UniProtKB">
        <authorList>
            <consortium name="Ensembl"/>
        </authorList>
    </citation>
    <scope>IDENTIFICATION</scope>
</reference>
<dbReference type="AlphaFoldDB" id="G3NJG2"/>
<keyword evidence="6" id="KW-1185">Reference proteome</keyword>
<dbReference type="SMART" id="SM00252">
    <property type="entry name" value="SH2"/>
    <property type="match status" value="1"/>
</dbReference>
<dbReference type="Gene3D" id="3.30.505.10">
    <property type="entry name" value="SH2 domain"/>
    <property type="match status" value="1"/>
</dbReference>
<dbReference type="GO" id="GO:0007169">
    <property type="term" value="P:cell surface receptor protein tyrosine kinase signaling pathway"/>
    <property type="evidence" value="ECO:0007669"/>
    <property type="project" value="TreeGrafter"/>
</dbReference>
<evidence type="ECO:0000256" key="1">
    <source>
        <dbReference type="ARBA" id="ARBA00022999"/>
    </source>
</evidence>
<dbReference type="Pfam" id="PF00017">
    <property type="entry name" value="SH2"/>
    <property type="match status" value="1"/>
</dbReference>
<sequence>MAKIFGKLKNLGPTAPPRRTDDCAGNEWPQKESDDDEGDMYEEPPCERQTVNRENRQREEELNVYLERPAAPSPPQRPAALPPRPAKPSKPQQHGEDFFFDPQTKNAPEINRTEKPGRKNMMPTPLVRSAPVPNPASNTEEDVYLDPNEEQEDSDDVYVEPTAACPPPPRATKMNPSPITGLVQSMMKPPVPRAPSNSPWLSSNELETASTVEVRHKPLLSKPPPPTPSIKPPLPAKLKQAKNSPPVKDGKPAVSLGGMKATKQWVNEDKEWFAGNSNRKTAEDLLLRVNKDGAFLIRHSSAQGSRQPYTLAVLYQQKVYNIPIRFLGETRGYALGKEGKKTEEIFGSLDEMISHHKNNQLLLIDSKSQAKHTTYLTYPARPSF</sequence>
<evidence type="ECO:0000256" key="3">
    <source>
        <dbReference type="SAM" id="MobiDB-lite"/>
    </source>
</evidence>
<dbReference type="PANTHER" id="PTHR14098:SF17">
    <property type="entry name" value="B-CELL LINKER PROTEIN"/>
    <property type="match status" value="1"/>
</dbReference>
<dbReference type="Proteomes" id="UP000007635">
    <property type="component" value="Chromosome XIII"/>
</dbReference>
<evidence type="ECO:0000259" key="4">
    <source>
        <dbReference type="PROSITE" id="PS50001"/>
    </source>
</evidence>
<feature type="compositionally biased region" description="Pro residues" evidence="3">
    <location>
        <begin position="221"/>
        <end position="235"/>
    </location>
</feature>
<dbReference type="PROSITE" id="PS50001">
    <property type="entry name" value="SH2"/>
    <property type="match status" value="1"/>
</dbReference>
<dbReference type="STRING" id="69293.ENSGACP00000005473"/>
<feature type="compositionally biased region" description="Basic and acidic residues" evidence="3">
    <location>
        <begin position="50"/>
        <end position="61"/>
    </location>
</feature>
<feature type="compositionally biased region" description="Acidic residues" evidence="3">
    <location>
        <begin position="33"/>
        <end position="44"/>
    </location>
</feature>
<dbReference type="OMA" id="YHIPIRW"/>
<dbReference type="PRINTS" id="PR00401">
    <property type="entry name" value="SH2DOMAIN"/>
</dbReference>
<reference evidence="5 6" key="1">
    <citation type="journal article" date="2021" name="G3 (Bethesda)">
        <title>Improved contiguity of the threespine stickleback genome using long-read sequencing.</title>
        <authorList>
            <person name="Nath S."/>
            <person name="Shaw D.E."/>
            <person name="White M.A."/>
        </authorList>
    </citation>
    <scope>NUCLEOTIDE SEQUENCE [LARGE SCALE GENOMIC DNA]</scope>
    <source>
        <strain evidence="5 6">Lake Benthic</strain>
    </source>
</reference>
<dbReference type="KEGG" id="gat:120831340"/>
<dbReference type="RefSeq" id="XP_040052661.1">
    <property type="nucleotide sequence ID" value="XM_040196727.1"/>
</dbReference>
<protein>
    <recommendedName>
        <fullName evidence="4">SH2 domain-containing protein</fullName>
    </recommendedName>
</protein>
<proteinExistence type="predicted"/>
<dbReference type="PANTHER" id="PTHR14098">
    <property type="entry name" value="SH2 DOMAIN CONTAINING PROTEIN"/>
    <property type="match status" value="1"/>
</dbReference>
<dbReference type="GO" id="GO:0005737">
    <property type="term" value="C:cytoplasm"/>
    <property type="evidence" value="ECO:0007669"/>
    <property type="project" value="UniProtKB-ARBA"/>
</dbReference>